<comment type="caution">
    <text evidence="1">The sequence shown here is derived from an EMBL/GenBank/DDBJ whole genome shotgun (WGS) entry which is preliminary data.</text>
</comment>
<evidence type="ECO:0000313" key="2">
    <source>
        <dbReference type="Proteomes" id="UP001388673"/>
    </source>
</evidence>
<dbReference type="Proteomes" id="UP001388673">
    <property type="component" value="Unassembled WGS sequence"/>
</dbReference>
<evidence type="ECO:0000313" key="1">
    <source>
        <dbReference type="EMBL" id="KAK8850572.1"/>
    </source>
</evidence>
<dbReference type="RefSeq" id="XP_066802003.1">
    <property type="nucleotide sequence ID" value="XM_066947589.1"/>
</dbReference>
<name>A0AAW0YXV6_9TREE</name>
<reference evidence="1 2" key="1">
    <citation type="journal article" date="2024" name="bioRxiv">
        <title>Comparative genomics of Cryptococcus and Kwoniella reveals pathogenesis evolution and contrasting karyotype dynamics via intercentromeric recombination or chromosome fusion.</title>
        <authorList>
            <person name="Coelho M.A."/>
            <person name="David-Palma M."/>
            <person name="Shea T."/>
            <person name="Bowers K."/>
            <person name="McGinley-Smith S."/>
            <person name="Mohammad A.W."/>
            <person name="Gnirke A."/>
            <person name="Yurkov A.M."/>
            <person name="Nowrousian M."/>
            <person name="Sun S."/>
            <person name="Cuomo C.A."/>
            <person name="Heitman J."/>
        </authorList>
    </citation>
    <scope>NUCLEOTIDE SEQUENCE [LARGE SCALE GENOMIC DNA]</scope>
    <source>
        <strain evidence="1 2">CBS 13917</strain>
    </source>
</reference>
<proteinExistence type="predicted"/>
<dbReference type="AlphaFoldDB" id="A0AAW0YXV6"/>
<accession>A0AAW0YXV6</accession>
<gene>
    <name evidence="1" type="ORF">IAR55_004491</name>
</gene>
<sequence length="114" mass="13051">MDGKINKYSAFTIESQMDSIDLRVASIRLAGREEWTFPDDSREQVGLINLVDRGDPRRPIPHDHIWALSRAIRYGGTTIPGKTNWDKVADRFDKLMKGVYNDNQRDGQICATRT</sequence>
<dbReference type="GeneID" id="92181749"/>
<protein>
    <submittedName>
        <fullName evidence="1">Uncharacterized protein</fullName>
    </submittedName>
</protein>
<keyword evidence="2" id="KW-1185">Reference proteome</keyword>
<dbReference type="EMBL" id="JBCAWK010000008">
    <property type="protein sequence ID" value="KAK8850572.1"/>
    <property type="molecule type" value="Genomic_DNA"/>
</dbReference>
<organism evidence="1 2">
    <name type="scientific">Kwoniella newhampshirensis</name>
    <dbReference type="NCBI Taxonomy" id="1651941"/>
    <lineage>
        <taxon>Eukaryota</taxon>
        <taxon>Fungi</taxon>
        <taxon>Dikarya</taxon>
        <taxon>Basidiomycota</taxon>
        <taxon>Agaricomycotina</taxon>
        <taxon>Tremellomycetes</taxon>
        <taxon>Tremellales</taxon>
        <taxon>Cryptococcaceae</taxon>
        <taxon>Kwoniella</taxon>
    </lineage>
</organism>
<dbReference type="KEGG" id="kne:92181749"/>